<dbReference type="Pfam" id="PF08448">
    <property type="entry name" value="PAS_4"/>
    <property type="match status" value="1"/>
</dbReference>
<dbReference type="InterPro" id="IPR035965">
    <property type="entry name" value="PAS-like_dom_sf"/>
</dbReference>
<feature type="domain" description="PAS" evidence="7">
    <location>
        <begin position="143"/>
        <end position="213"/>
    </location>
</feature>
<organism evidence="8 9">
    <name type="scientific">Limimaricola variabilis</name>
    <dbReference type="NCBI Taxonomy" id="1492771"/>
    <lineage>
        <taxon>Bacteria</taxon>
        <taxon>Pseudomonadati</taxon>
        <taxon>Pseudomonadota</taxon>
        <taxon>Alphaproteobacteria</taxon>
        <taxon>Rhodobacterales</taxon>
        <taxon>Paracoccaceae</taxon>
        <taxon>Limimaricola</taxon>
    </lineage>
</organism>
<protein>
    <recommendedName>
        <fullName evidence="2">histidine kinase</fullName>
        <ecNumber evidence="2">2.7.13.3</ecNumber>
    </recommendedName>
</protein>
<proteinExistence type="predicted"/>
<dbReference type="Proteomes" id="UP000576152">
    <property type="component" value="Unassembled WGS sequence"/>
</dbReference>
<dbReference type="Gene3D" id="3.30.565.10">
    <property type="entry name" value="Histidine kinase-like ATPase, C-terminal domain"/>
    <property type="match status" value="1"/>
</dbReference>
<dbReference type="InterPro" id="IPR003661">
    <property type="entry name" value="HisK_dim/P_dom"/>
</dbReference>
<dbReference type="SUPFAM" id="SSF52172">
    <property type="entry name" value="CheY-like"/>
    <property type="match status" value="1"/>
</dbReference>
<dbReference type="InterPro" id="IPR036890">
    <property type="entry name" value="HATPase_C_sf"/>
</dbReference>
<dbReference type="PANTHER" id="PTHR43065">
    <property type="entry name" value="SENSOR HISTIDINE KINASE"/>
    <property type="match status" value="1"/>
</dbReference>
<evidence type="ECO:0000256" key="2">
    <source>
        <dbReference type="ARBA" id="ARBA00012438"/>
    </source>
</evidence>
<evidence type="ECO:0000256" key="3">
    <source>
        <dbReference type="ARBA" id="ARBA00022553"/>
    </source>
</evidence>
<dbReference type="PANTHER" id="PTHR43065:SF42">
    <property type="entry name" value="TWO-COMPONENT SENSOR PPRA"/>
    <property type="match status" value="1"/>
</dbReference>
<dbReference type="PROSITE" id="PS50112">
    <property type="entry name" value="PAS"/>
    <property type="match status" value="1"/>
</dbReference>
<evidence type="ECO:0000259" key="5">
    <source>
        <dbReference type="PROSITE" id="PS50109"/>
    </source>
</evidence>
<dbReference type="PROSITE" id="PS50109">
    <property type="entry name" value="HIS_KIN"/>
    <property type="match status" value="1"/>
</dbReference>
<gene>
    <name evidence="8" type="ORF">FHS00_002227</name>
</gene>
<dbReference type="EC" id="2.7.13.3" evidence="2"/>
<dbReference type="InterPro" id="IPR001789">
    <property type="entry name" value="Sig_transdc_resp-reg_receiver"/>
</dbReference>
<feature type="modified residue" description="4-aspartylphosphate" evidence="4">
    <location>
        <position position="559"/>
    </location>
</feature>
<dbReference type="SMART" id="SM00091">
    <property type="entry name" value="PAS"/>
    <property type="match status" value="1"/>
</dbReference>
<dbReference type="Gene3D" id="3.30.450.20">
    <property type="entry name" value="PAS domain"/>
    <property type="match status" value="2"/>
</dbReference>
<dbReference type="EMBL" id="JACIBX010000008">
    <property type="protein sequence ID" value="MBB3712632.1"/>
    <property type="molecule type" value="Genomic_DNA"/>
</dbReference>
<comment type="caution">
    <text evidence="8">The sequence shown here is derived from an EMBL/GenBank/DDBJ whole genome shotgun (WGS) entry which is preliminary data.</text>
</comment>
<dbReference type="SUPFAM" id="SSF55785">
    <property type="entry name" value="PYP-like sensor domain (PAS domain)"/>
    <property type="match status" value="1"/>
</dbReference>
<evidence type="ECO:0000259" key="7">
    <source>
        <dbReference type="PROSITE" id="PS50112"/>
    </source>
</evidence>
<dbReference type="Gene3D" id="1.10.287.130">
    <property type="match status" value="1"/>
</dbReference>
<evidence type="ECO:0000256" key="1">
    <source>
        <dbReference type="ARBA" id="ARBA00000085"/>
    </source>
</evidence>
<dbReference type="PROSITE" id="PS50110">
    <property type="entry name" value="RESPONSE_REGULATORY"/>
    <property type="match status" value="1"/>
</dbReference>
<dbReference type="InterPro" id="IPR004358">
    <property type="entry name" value="Sig_transdc_His_kin-like_C"/>
</dbReference>
<reference evidence="8 9" key="1">
    <citation type="submission" date="2020-08" db="EMBL/GenBank/DDBJ databases">
        <title>Genomic Encyclopedia of Type Strains, Phase III (KMG-III): the genomes of soil and plant-associated and newly described type strains.</title>
        <authorList>
            <person name="Whitman W."/>
        </authorList>
    </citation>
    <scope>NUCLEOTIDE SEQUENCE [LARGE SCALE GENOMIC DNA]</scope>
    <source>
        <strain evidence="8 9">CECT 8572</strain>
    </source>
</reference>
<evidence type="ECO:0000259" key="6">
    <source>
        <dbReference type="PROSITE" id="PS50110"/>
    </source>
</evidence>
<dbReference type="RefSeq" id="WP_183473214.1">
    <property type="nucleotide sequence ID" value="NZ_JACIBX010000008.1"/>
</dbReference>
<dbReference type="InterPro" id="IPR013656">
    <property type="entry name" value="PAS_4"/>
</dbReference>
<feature type="domain" description="Response regulatory" evidence="6">
    <location>
        <begin position="509"/>
        <end position="622"/>
    </location>
</feature>
<dbReference type="InterPro" id="IPR005467">
    <property type="entry name" value="His_kinase_dom"/>
</dbReference>
<keyword evidence="3 4" id="KW-0597">Phosphoprotein</keyword>
<dbReference type="SUPFAM" id="SSF47384">
    <property type="entry name" value="Homodimeric domain of signal transducing histidine kinase"/>
    <property type="match status" value="1"/>
</dbReference>
<dbReference type="InterPro" id="IPR011006">
    <property type="entry name" value="CheY-like_superfamily"/>
</dbReference>
<name>A0ABR6HQ69_9RHOB</name>
<comment type="catalytic activity">
    <reaction evidence="1">
        <text>ATP + protein L-histidine = ADP + protein N-phospho-L-histidine.</text>
        <dbReference type="EC" id="2.7.13.3"/>
    </reaction>
</comment>
<dbReference type="SMART" id="SM00448">
    <property type="entry name" value="REC"/>
    <property type="match status" value="1"/>
</dbReference>
<evidence type="ECO:0000313" key="9">
    <source>
        <dbReference type="Proteomes" id="UP000576152"/>
    </source>
</evidence>
<evidence type="ECO:0000313" key="8">
    <source>
        <dbReference type="EMBL" id="MBB3712632.1"/>
    </source>
</evidence>
<evidence type="ECO:0000256" key="4">
    <source>
        <dbReference type="PROSITE-ProRule" id="PRU00169"/>
    </source>
</evidence>
<dbReference type="PRINTS" id="PR00344">
    <property type="entry name" value="BCTRLSENSOR"/>
</dbReference>
<dbReference type="NCBIfam" id="TIGR00229">
    <property type="entry name" value="sensory_box"/>
    <property type="match status" value="1"/>
</dbReference>
<dbReference type="Pfam" id="PF12860">
    <property type="entry name" value="PAS_7"/>
    <property type="match status" value="1"/>
</dbReference>
<sequence>MQTDILGTLMTGLNRIDQAITLFDSDLTLIFANDRFLELMQMPERFGQPGARFEDLVRWNAERGEYGAGDLDTLVAERVAAARRFEAHSLERVRPNGVVLQVSGWPLPGGGFATLYTDITAQRRRELDLERRILRRTEQLRRSDERVRVIANEVPAGIAYLDRDAVFRFANRRFAQAYGLDPAQVIGRRDAEVLTPDTMARVGTYFDRGAKGEALAFDIPITFPDGRTLETRTLLRPDRAHDGTVLGFYLLTVNVTREKAAAAALMQAQKMEMLGQLSSGIAHDFNNLLTIILGNLAPMRDRIGDEALAAEMLDPAIRAGRRGAELMRRLLSVARRQPLSPVAVSIPETLHGVAELVRPSLGDGIVLDVAPGATAAAHADPALLETSLINLVINAADACAGGGTIRLSSIATATGEIEIRVEDDGTGMDAETQARLFEPFYSTKAGRGGTGLGLTMVQNFVADSGGRIAVESAPGRGTCFVLTLPAAPEGAEARQIQPSATAARLDGRLVLLVDDDADVRATLSRNLVAIGAQVLEAEGAAEALDLIAAVPGIGALVSDVSMPGMDGIELARRVRGRDAGLPVVLITGYGRNRIESRLRDSVRLLRKPVDAETIAAAIQGGGLA</sequence>
<dbReference type="Pfam" id="PF00072">
    <property type="entry name" value="Response_reg"/>
    <property type="match status" value="1"/>
</dbReference>
<dbReference type="CDD" id="cd00130">
    <property type="entry name" value="PAS"/>
    <property type="match status" value="1"/>
</dbReference>
<accession>A0ABR6HQ69</accession>
<dbReference type="InterPro" id="IPR000014">
    <property type="entry name" value="PAS"/>
</dbReference>
<dbReference type="InterPro" id="IPR003594">
    <property type="entry name" value="HATPase_dom"/>
</dbReference>
<dbReference type="InterPro" id="IPR036097">
    <property type="entry name" value="HisK_dim/P_sf"/>
</dbReference>
<dbReference type="CDD" id="cd00082">
    <property type="entry name" value="HisKA"/>
    <property type="match status" value="1"/>
</dbReference>
<dbReference type="SUPFAM" id="SSF55874">
    <property type="entry name" value="ATPase domain of HSP90 chaperone/DNA topoisomerase II/histidine kinase"/>
    <property type="match status" value="1"/>
</dbReference>
<keyword evidence="9" id="KW-1185">Reference proteome</keyword>
<dbReference type="CDD" id="cd00075">
    <property type="entry name" value="HATPase"/>
    <property type="match status" value="1"/>
</dbReference>
<dbReference type="Pfam" id="PF02518">
    <property type="entry name" value="HATPase_c"/>
    <property type="match status" value="1"/>
</dbReference>
<dbReference type="Gene3D" id="3.40.50.2300">
    <property type="match status" value="1"/>
</dbReference>
<feature type="domain" description="Histidine kinase" evidence="5">
    <location>
        <begin position="280"/>
        <end position="488"/>
    </location>
</feature>
<dbReference type="SMART" id="SM00388">
    <property type="entry name" value="HisKA"/>
    <property type="match status" value="1"/>
</dbReference>
<dbReference type="SMART" id="SM00387">
    <property type="entry name" value="HATPase_c"/>
    <property type="match status" value="1"/>
</dbReference>